<comment type="caution">
    <text evidence="1">The sequence shown here is derived from an EMBL/GenBank/DDBJ whole genome shotgun (WGS) entry which is preliminary data.</text>
</comment>
<name>A0AAV9DZ37_ACOCL</name>
<organism evidence="1 2">
    <name type="scientific">Acorus calamus</name>
    <name type="common">Sweet flag</name>
    <dbReference type="NCBI Taxonomy" id="4465"/>
    <lineage>
        <taxon>Eukaryota</taxon>
        <taxon>Viridiplantae</taxon>
        <taxon>Streptophyta</taxon>
        <taxon>Embryophyta</taxon>
        <taxon>Tracheophyta</taxon>
        <taxon>Spermatophyta</taxon>
        <taxon>Magnoliopsida</taxon>
        <taxon>Liliopsida</taxon>
        <taxon>Acoraceae</taxon>
        <taxon>Acorus</taxon>
    </lineage>
</organism>
<evidence type="ECO:0000313" key="1">
    <source>
        <dbReference type="EMBL" id="KAK1306613.1"/>
    </source>
</evidence>
<proteinExistence type="predicted"/>
<dbReference type="EMBL" id="JAUJYO010000010">
    <property type="protein sequence ID" value="KAK1306613.1"/>
    <property type="molecule type" value="Genomic_DNA"/>
</dbReference>
<dbReference type="PANTHER" id="PTHR45523:SF3">
    <property type="entry name" value="VACUOLAR PROTEIN SORTING-ASSOCIATED PROTEIN 13A"/>
    <property type="match status" value="1"/>
</dbReference>
<reference evidence="1" key="2">
    <citation type="submission" date="2023-06" db="EMBL/GenBank/DDBJ databases">
        <authorList>
            <person name="Ma L."/>
            <person name="Liu K.-W."/>
            <person name="Li Z."/>
            <person name="Hsiao Y.-Y."/>
            <person name="Qi Y."/>
            <person name="Fu T."/>
            <person name="Tang G."/>
            <person name="Zhang D."/>
            <person name="Sun W.-H."/>
            <person name="Liu D.-K."/>
            <person name="Li Y."/>
            <person name="Chen G.-Z."/>
            <person name="Liu X.-D."/>
            <person name="Liao X.-Y."/>
            <person name="Jiang Y.-T."/>
            <person name="Yu X."/>
            <person name="Hao Y."/>
            <person name="Huang J."/>
            <person name="Zhao X.-W."/>
            <person name="Ke S."/>
            <person name="Chen Y.-Y."/>
            <person name="Wu W.-L."/>
            <person name="Hsu J.-L."/>
            <person name="Lin Y.-F."/>
            <person name="Huang M.-D."/>
            <person name="Li C.-Y."/>
            <person name="Huang L."/>
            <person name="Wang Z.-W."/>
            <person name="Zhao X."/>
            <person name="Zhong W.-Y."/>
            <person name="Peng D.-H."/>
            <person name="Ahmad S."/>
            <person name="Lan S."/>
            <person name="Zhang J.-S."/>
            <person name="Tsai W.-C."/>
            <person name="Van De Peer Y."/>
            <person name="Liu Z.-J."/>
        </authorList>
    </citation>
    <scope>NUCLEOTIDE SEQUENCE</scope>
    <source>
        <strain evidence="1">CP</strain>
        <tissue evidence="1">Leaves</tissue>
    </source>
</reference>
<evidence type="ECO:0000313" key="2">
    <source>
        <dbReference type="Proteomes" id="UP001180020"/>
    </source>
</evidence>
<accession>A0AAV9DZ37</accession>
<reference evidence="1" key="1">
    <citation type="journal article" date="2023" name="Nat. Commun.">
        <title>Diploid and tetraploid genomes of Acorus and the evolution of monocots.</title>
        <authorList>
            <person name="Ma L."/>
            <person name="Liu K.W."/>
            <person name="Li Z."/>
            <person name="Hsiao Y.Y."/>
            <person name="Qi Y."/>
            <person name="Fu T."/>
            <person name="Tang G.D."/>
            <person name="Zhang D."/>
            <person name="Sun W.H."/>
            <person name="Liu D.K."/>
            <person name="Li Y."/>
            <person name="Chen G.Z."/>
            <person name="Liu X.D."/>
            <person name="Liao X.Y."/>
            <person name="Jiang Y.T."/>
            <person name="Yu X."/>
            <person name="Hao Y."/>
            <person name="Huang J."/>
            <person name="Zhao X.W."/>
            <person name="Ke S."/>
            <person name="Chen Y.Y."/>
            <person name="Wu W.L."/>
            <person name="Hsu J.L."/>
            <person name="Lin Y.F."/>
            <person name="Huang M.D."/>
            <person name="Li C.Y."/>
            <person name="Huang L."/>
            <person name="Wang Z.W."/>
            <person name="Zhao X."/>
            <person name="Zhong W.Y."/>
            <person name="Peng D.H."/>
            <person name="Ahmad S."/>
            <person name="Lan S."/>
            <person name="Zhang J.S."/>
            <person name="Tsai W.C."/>
            <person name="Van de Peer Y."/>
            <person name="Liu Z.J."/>
        </authorList>
    </citation>
    <scope>NUCLEOTIDE SEQUENCE</scope>
    <source>
        <strain evidence="1">CP</strain>
    </source>
</reference>
<gene>
    <name evidence="1" type="ORF">QJS10_CPA10g01049</name>
</gene>
<dbReference type="Proteomes" id="UP001180020">
    <property type="component" value="Unassembled WGS sequence"/>
</dbReference>
<dbReference type="PANTHER" id="PTHR45523">
    <property type="entry name" value="TETRATRICOPEPTIDE REPEAT (TPR)-CONTAINING PROTEIN-RELATED"/>
    <property type="match status" value="1"/>
</dbReference>
<keyword evidence="2" id="KW-1185">Reference proteome</keyword>
<protein>
    <submittedName>
        <fullName evidence="1">Uncharacterized protein</fullName>
    </submittedName>
</protein>
<sequence length="890" mass="100112">METEKLFISGALDELRILFSCNYQRNQSFEKILLAQESHLFEFRAIGGQVELSIRGNDMYIGTLLKSLEIEDLYNHDKTSVPRYLARSFKNTNETNLNKLHSSVDMGKQKFIDNEKNDYDGEDNFFEASDSLPDMNEDPGQLQGNTPYFSAQNFQIKPPSLCRITGLLPDADYQMKDMKSEKMDTLDSFVKAQIIIFDQDSSLYKSIDKQVTVTLAMLSFFCHRPTILAIMEFVNAINLDEDSYNKFDETSSSKMIRKSESQKSEDNPIDDLNLAVQEPAVKGLLGKGKSRVIFNLTLNMARAQIFLMNEDGTCLATLSQNNLLTDIKVFPSSFSIKAALGNLKISDDSLPSSHQYFWVCDMRNPGGSSFVELDFSSFSVDDEDYIDFDYSLVGQLSEVRIIYLNRFVQEIGSYFLGLSSSNSKNIVKLKDQVTNSEKWFTTTEIEGSPALKLDLTLSKPIIVMPRKTDALDYLELDVLNITVQNKFEWVGDKNGMDAVHMDIMTVQVKDINLTVGMGHVSGDSMIQDVKGLSITINRSLRDLLHRVPSIEARIMIEELKAAMSNKEYQIITECALSNISEPPHPVPSLDLDIGASSGDLVEPLVPLPSNLVDYVSAERESWITLNVSVAISLMELSLHSGTTRDASLCTVQATGAWILYKSNSSGDGFLSATLKGFTVIDDREETKDEYRLAIGKPVNADYISLHHTAASDNSTDSGERKVAVAGNRFAPALTMLIVDAKFSRLSTSISLYVQRPQLLVALDFILAAVEFFVPTVRDMLSNEENDESYIMDHAIILHQQIYSQPSSDFSLSPLNPLVVDEERYDHFIYDGLGGTLHLKDRHGIDLVMRARKLLYMWEMEKDCSLKMFLLRMENIWTLAFFLALIVAIQF</sequence>
<dbReference type="AlphaFoldDB" id="A0AAV9DZ37"/>